<organism evidence="5 6">
    <name type="scientific">Urechidicola croceus</name>
    <dbReference type="NCBI Taxonomy" id="1850246"/>
    <lineage>
        <taxon>Bacteria</taxon>
        <taxon>Pseudomonadati</taxon>
        <taxon>Bacteroidota</taxon>
        <taxon>Flavobacteriia</taxon>
        <taxon>Flavobacteriales</taxon>
        <taxon>Flavobacteriaceae</taxon>
        <taxon>Urechidicola</taxon>
    </lineage>
</organism>
<name>A0A1D8P4E4_9FLAO</name>
<reference evidence="5 6" key="1">
    <citation type="submission" date="2016-10" db="EMBL/GenBank/DDBJ databases">
        <title>Lutibacter sp. LPB0138, isolated from marine gastropod.</title>
        <authorList>
            <person name="Kim E."/>
            <person name="Yi H."/>
        </authorList>
    </citation>
    <scope>NUCLEOTIDE SEQUENCE [LARGE SCALE GENOMIC DNA]</scope>
    <source>
        <strain evidence="5 6">LPB0138</strain>
    </source>
</reference>
<keyword evidence="2" id="KW-0328">Glycosyltransferase</keyword>
<dbReference type="AlphaFoldDB" id="A0A1D8P4E4"/>
<evidence type="ECO:0000256" key="3">
    <source>
        <dbReference type="ARBA" id="ARBA00022679"/>
    </source>
</evidence>
<evidence type="ECO:0000256" key="1">
    <source>
        <dbReference type="ARBA" id="ARBA00006739"/>
    </source>
</evidence>
<protein>
    <submittedName>
        <fullName evidence="5">dTDP-Rha--alpha-D-GlcNAc-pyrophosphate polyprenol alpha-3-L-rhamnosyltransferase</fullName>
    </submittedName>
</protein>
<evidence type="ECO:0000259" key="4">
    <source>
        <dbReference type="Pfam" id="PF00535"/>
    </source>
</evidence>
<comment type="similarity">
    <text evidence="1">Belongs to the glycosyltransferase 2 family.</text>
</comment>
<dbReference type="PANTHER" id="PTHR43179:SF12">
    <property type="entry name" value="GALACTOFURANOSYLTRANSFERASE GLFT2"/>
    <property type="match status" value="1"/>
</dbReference>
<gene>
    <name evidence="5" type="ORF">LPB138_01375</name>
</gene>
<dbReference type="Gene3D" id="3.90.550.10">
    <property type="entry name" value="Spore Coat Polysaccharide Biosynthesis Protein SpsA, Chain A"/>
    <property type="match status" value="1"/>
</dbReference>
<feature type="domain" description="Glycosyltransferase 2-like" evidence="4">
    <location>
        <begin position="5"/>
        <end position="182"/>
    </location>
</feature>
<dbReference type="Pfam" id="PF00535">
    <property type="entry name" value="Glycos_transf_2"/>
    <property type="match status" value="1"/>
</dbReference>
<evidence type="ECO:0000313" key="5">
    <source>
        <dbReference type="EMBL" id="AOW19416.1"/>
    </source>
</evidence>
<dbReference type="CDD" id="cd04186">
    <property type="entry name" value="GT_2_like_c"/>
    <property type="match status" value="1"/>
</dbReference>
<evidence type="ECO:0000313" key="6">
    <source>
        <dbReference type="Proteomes" id="UP000176050"/>
    </source>
</evidence>
<dbReference type="InterPro" id="IPR001173">
    <property type="entry name" value="Glyco_trans_2-like"/>
</dbReference>
<dbReference type="InterPro" id="IPR029044">
    <property type="entry name" value="Nucleotide-diphossugar_trans"/>
</dbReference>
<dbReference type="KEGG" id="lul:LPB138_01375"/>
<dbReference type="GO" id="GO:0016757">
    <property type="term" value="F:glycosyltransferase activity"/>
    <property type="evidence" value="ECO:0007669"/>
    <property type="project" value="UniProtKB-KW"/>
</dbReference>
<keyword evidence="3 5" id="KW-0808">Transferase</keyword>
<dbReference type="Proteomes" id="UP000176050">
    <property type="component" value="Chromosome"/>
</dbReference>
<evidence type="ECO:0000256" key="2">
    <source>
        <dbReference type="ARBA" id="ARBA00022676"/>
    </source>
</evidence>
<keyword evidence="6" id="KW-1185">Reference proteome</keyword>
<proteinExistence type="inferred from homology"/>
<dbReference type="STRING" id="1850246.LPB138_01375"/>
<dbReference type="EMBL" id="CP017478">
    <property type="protein sequence ID" value="AOW19416.1"/>
    <property type="molecule type" value="Genomic_DNA"/>
</dbReference>
<dbReference type="SUPFAM" id="SSF53448">
    <property type="entry name" value="Nucleotide-diphospho-sugar transferases"/>
    <property type="match status" value="1"/>
</dbReference>
<sequence>MKIAVIILNWNGQKLLDQFLPTIIRFSNPEYCDIYVADNASTDNSINFIKENFSSVKIIQNNENGGFAKGYNDALKNVDADIYALVNSDIEVTKNWLHPIISEFENDKNTAIIQPKILDFKDKGKFEYAGAGGGFIDKYGYLFCRGRIFESLEHDNQQYNDTTTIFWASGACFFIRSFVYHELDGFDEDYFAHQEEVDLCWRASNLGYTIKYVGSSSVYHIGGATLQNTNPKKTYLNYRNSLYSLVKNLPKKELFSVLFTRLFLDGISGIKFLAEIKPRHFFSIIIAHFSFYYNLPKTITKRKKILNHNEKYYYTKSIIWQYFIKRKKWFNQL</sequence>
<accession>A0A1D8P4E4</accession>
<dbReference type="PANTHER" id="PTHR43179">
    <property type="entry name" value="RHAMNOSYLTRANSFERASE WBBL"/>
    <property type="match status" value="1"/>
</dbReference>